<evidence type="ECO:0000313" key="3">
    <source>
        <dbReference type="EMBL" id="ODV80840.1"/>
    </source>
</evidence>
<dbReference type="PANTHER" id="PTHR35184:SF1">
    <property type="entry name" value="INTEGRAL MEMBRANE PROTEIN"/>
    <property type="match status" value="1"/>
</dbReference>
<dbReference type="EMBL" id="KV453910">
    <property type="protein sequence ID" value="ODV80840.1"/>
    <property type="molecule type" value="Genomic_DNA"/>
</dbReference>
<feature type="compositionally biased region" description="Acidic residues" evidence="1">
    <location>
        <begin position="402"/>
        <end position="416"/>
    </location>
</feature>
<feature type="compositionally biased region" description="Basic and acidic residues" evidence="1">
    <location>
        <begin position="451"/>
        <end position="462"/>
    </location>
</feature>
<keyword evidence="2" id="KW-0472">Membrane</keyword>
<dbReference type="AlphaFoldDB" id="A0A1E4SMU3"/>
<name>A0A1E4SMU3_9ASCO</name>
<gene>
    <name evidence="3" type="ORF">CANTADRAFT_25216</name>
</gene>
<keyword evidence="4" id="KW-1185">Reference proteome</keyword>
<organism evidence="3 4">
    <name type="scientific">Suhomyces tanzawaensis NRRL Y-17324</name>
    <dbReference type="NCBI Taxonomy" id="984487"/>
    <lineage>
        <taxon>Eukaryota</taxon>
        <taxon>Fungi</taxon>
        <taxon>Dikarya</taxon>
        <taxon>Ascomycota</taxon>
        <taxon>Saccharomycotina</taxon>
        <taxon>Pichiomycetes</taxon>
        <taxon>Debaryomycetaceae</taxon>
        <taxon>Suhomyces</taxon>
    </lineage>
</organism>
<dbReference type="GeneID" id="30981492"/>
<evidence type="ECO:0000256" key="1">
    <source>
        <dbReference type="SAM" id="MobiDB-lite"/>
    </source>
</evidence>
<dbReference type="Proteomes" id="UP000094285">
    <property type="component" value="Unassembled WGS sequence"/>
</dbReference>
<dbReference type="STRING" id="984487.A0A1E4SMU3"/>
<feature type="transmembrane region" description="Helical" evidence="2">
    <location>
        <begin position="352"/>
        <end position="371"/>
    </location>
</feature>
<feature type="transmembrane region" description="Helical" evidence="2">
    <location>
        <begin position="138"/>
        <end position="158"/>
    </location>
</feature>
<feature type="transmembrane region" description="Helical" evidence="2">
    <location>
        <begin position="313"/>
        <end position="332"/>
    </location>
</feature>
<sequence>MDFEDYTATRGMMYLLLAQNNNPALGTGTHILATQSQNLLGGIPDTLLDFNNQYQINLFGNYPVESDKVPSAIFAAAFAVLMVLHIAIFAINASRGHYFWLTLGWIFYCIMRVIGWIVRIYWIPVLYDTTRGISNEVFLILPSIFLTSFNLILAQRIFTWRHPVGGSRRLFWNLMITLYVFVAAIVAITVLASAVPYVNFLSDKNYTRWKKVVEASSILIILYSLTSISLIGLAYFFKPTAKDENLYTYQPWWVESFSPFYFVKPGAKEEAEETFMKRNHNHRHAIRVIAATHHHYNMVEGTTNQRGDLTHNYSLVIIAITTVLLLVGAVLRSIVVFEGNYHYKSGKLCQPVAMYICWGLFEFIINALYIVGRVDLRFYRPDKLPKKVRSIITAEQSVLVSDNEEEEEEYEYETDENYSQQYKESFNDSNDLDFSPPNYHYQTTQPAHPKPKTEKNEEEFHF</sequence>
<dbReference type="PANTHER" id="PTHR35184">
    <property type="entry name" value="YALI0C10208P"/>
    <property type="match status" value="1"/>
</dbReference>
<accession>A0A1E4SMU3</accession>
<keyword evidence="2" id="KW-1133">Transmembrane helix</keyword>
<dbReference type="InterPro" id="IPR021460">
    <property type="entry name" value="DUF3112"/>
</dbReference>
<dbReference type="Pfam" id="PF11309">
    <property type="entry name" value="DUF3112"/>
    <property type="match status" value="1"/>
</dbReference>
<evidence type="ECO:0000256" key="2">
    <source>
        <dbReference type="SAM" id="Phobius"/>
    </source>
</evidence>
<feature type="transmembrane region" description="Helical" evidence="2">
    <location>
        <begin position="170"/>
        <end position="195"/>
    </location>
</feature>
<feature type="compositionally biased region" description="Polar residues" evidence="1">
    <location>
        <begin position="417"/>
        <end position="429"/>
    </location>
</feature>
<proteinExistence type="predicted"/>
<feature type="transmembrane region" description="Helical" evidence="2">
    <location>
        <begin position="98"/>
        <end position="118"/>
    </location>
</feature>
<dbReference type="RefSeq" id="XP_020065962.1">
    <property type="nucleotide sequence ID" value="XM_020207355.1"/>
</dbReference>
<feature type="region of interest" description="Disordered" evidence="1">
    <location>
        <begin position="400"/>
        <end position="462"/>
    </location>
</feature>
<dbReference type="OrthoDB" id="3357002at2759"/>
<feature type="transmembrane region" description="Helical" evidence="2">
    <location>
        <begin position="215"/>
        <end position="237"/>
    </location>
</feature>
<feature type="transmembrane region" description="Helical" evidence="2">
    <location>
        <begin position="72"/>
        <end position="91"/>
    </location>
</feature>
<reference evidence="4" key="1">
    <citation type="submission" date="2016-05" db="EMBL/GenBank/DDBJ databases">
        <title>Comparative genomics of biotechnologically important yeasts.</title>
        <authorList>
            <consortium name="DOE Joint Genome Institute"/>
            <person name="Riley R."/>
            <person name="Haridas S."/>
            <person name="Wolfe K.H."/>
            <person name="Lopes M.R."/>
            <person name="Hittinger C.T."/>
            <person name="Goker M."/>
            <person name="Salamov A."/>
            <person name="Wisecaver J."/>
            <person name="Long T.M."/>
            <person name="Aerts A.L."/>
            <person name="Barry K."/>
            <person name="Choi C."/>
            <person name="Clum A."/>
            <person name="Coughlan A.Y."/>
            <person name="Deshpande S."/>
            <person name="Douglass A.P."/>
            <person name="Hanson S.J."/>
            <person name="Klenk H.-P."/>
            <person name="Labutti K."/>
            <person name="Lapidus A."/>
            <person name="Lindquist E."/>
            <person name="Lipzen A."/>
            <person name="Meier-Kolthoff J.P."/>
            <person name="Ohm R.A."/>
            <person name="Otillar R.P."/>
            <person name="Pangilinan J."/>
            <person name="Peng Y."/>
            <person name="Rokas A."/>
            <person name="Rosa C.A."/>
            <person name="Scheuner C."/>
            <person name="Sibirny A.A."/>
            <person name="Slot J.C."/>
            <person name="Stielow J.B."/>
            <person name="Sun H."/>
            <person name="Kurtzman C.P."/>
            <person name="Blackwell M."/>
            <person name="Grigoriev I.V."/>
            <person name="Jeffries T.W."/>
        </authorList>
    </citation>
    <scope>NUCLEOTIDE SEQUENCE [LARGE SCALE GENOMIC DNA]</scope>
    <source>
        <strain evidence="4">NRRL Y-17324</strain>
    </source>
</reference>
<evidence type="ECO:0000313" key="4">
    <source>
        <dbReference type="Proteomes" id="UP000094285"/>
    </source>
</evidence>
<keyword evidence="2" id="KW-0812">Transmembrane</keyword>
<protein>
    <submittedName>
        <fullName evidence="3">Uncharacterized protein</fullName>
    </submittedName>
</protein>